<keyword evidence="2 4" id="KW-0863">Zinc-finger</keyword>
<comment type="caution">
    <text evidence="6">The sequence shown here is derived from an EMBL/GenBank/DDBJ whole genome shotgun (WGS) entry which is preliminary data.</text>
</comment>
<dbReference type="RefSeq" id="XP_028882125.1">
    <property type="nucleotide sequence ID" value="XM_029026429.1"/>
</dbReference>
<evidence type="ECO:0000256" key="1">
    <source>
        <dbReference type="ARBA" id="ARBA00022723"/>
    </source>
</evidence>
<keyword evidence="1 4" id="KW-0479">Metal-binding</keyword>
<reference evidence="6 7" key="1">
    <citation type="submission" date="2017-03" db="EMBL/GenBank/DDBJ databases">
        <title>An alternative strategy for trypanosome survival in the mammalian bloodstream revealed through genome and transcriptome analysis of the ubiquitous bovine parasite Trypanosoma (Megatrypanum) theileri.</title>
        <authorList>
            <person name="Kelly S."/>
            <person name="Ivens A."/>
            <person name="Mott A."/>
            <person name="O'Neill E."/>
            <person name="Emms D."/>
            <person name="Macleod O."/>
            <person name="Voorheis P."/>
            <person name="Matthews J."/>
            <person name="Matthews K."/>
            <person name="Carrington M."/>
        </authorList>
    </citation>
    <scope>NUCLEOTIDE SEQUENCE [LARGE SCALE GENOMIC DNA]</scope>
    <source>
        <strain evidence="6">Edinburgh</strain>
    </source>
</reference>
<protein>
    <recommendedName>
        <fullName evidence="5">C3H1-type domain-containing protein</fullName>
    </recommendedName>
</protein>
<dbReference type="FunFam" id="4.10.1000.10:FF:000003">
    <property type="entry name" value="Zinc finger CCCH domain-containing protein"/>
    <property type="match status" value="1"/>
</dbReference>
<dbReference type="GO" id="GO:0010468">
    <property type="term" value="P:regulation of gene expression"/>
    <property type="evidence" value="ECO:0007669"/>
    <property type="project" value="UniProtKB-ARBA"/>
</dbReference>
<accession>A0A1X0NV29</accession>
<evidence type="ECO:0000313" key="6">
    <source>
        <dbReference type="EMBL" id="ORC88059.1"/>
    </source>
</evidence>
<keyword evidence="3 4" id="KW-0862">Zinc</keyword>
<gene>
    <name evidence="6" type="ORF">TM35_000181160</name>
</gene>
<feature type="zinc finger region" description="C3H1-type" evidence="4">
    <location>
        <begin position="14"/>
        <end position="42"/>
    </location>
</feature>
<dbReference type="Gene3D" id="4.10.1000.10">
    <property type="entry name" value="Zinc finger, CCCH-type"/>
    <property type="match status" value="1"/>
</dbReference>
<feature type="domain" description="C3H1-type" evidence="5">
    <location>
        <begin position="14"/>
        <end position="42"/>
    </location>
</feature>
<dbReference type="GO" id="GO:0008270">
    <property type="term" value="F:zinc ion binding"/>
    <property type="evidence" value="ECO:0007669"/>
    <property type="project" value="UniProtKB-KW"/>
</dbReference>
<name>A0A1X0NV29_9TRYP</name>
<dbReference type="InterPro" id="IPR036855">
    <property type="entry name" value="Znf_CCCH_sf"/>
</dbReference>
<dbReference type="PROSITE" id="PS50103">
    <property type="entry name" value="ZF_C3H1"/>
    <property type="match status" value="1"/>
</dbReference>
<keyword evidence="7" id="KW-1185">Reference proteome</keyword>
<evidence type="ECO:0000259" key="5">
    <source>
        <dbReference type="PROSITE" id="PS50103"/>
    </source>
</evidence>
<evidence type="ECO:0000256" key="4">
    <source>
        <dbReference type="PROSITE-ProRule" id="PRU00723"/>
    </source>
</evidence>
<organism evidence="6 7">
    <name type="scientific">Trypanosoma theileri</name>
    <dbReference type="NCBI Taxonomy" id="67003"/>
    <lineage>
        <taxon>Eukaryota</taxon>
        <taxon>Discoba</taxon>
        <taxon>Euglenozoa</taxon>
        <taxon>Kinetoplastea</taxon>
        <taxon>Metakinetoplastina</taxon>
        <taxon>Trypanosomatida</taxon>
        <taxon>Trypanosomatidae</taxon>
        <taxon>Trypanosoma</taxon>
    </lineage>
</organism>
<proteinExistence type="predicted"/>
<dbReference type="EMBL" id="NBCO01000018">
    <property type="protein sequence ID" value="ORC88059.1"/>
    <property type="molecule type" value="Genomic_DNA"/>
</dbReference>
<dbReference type="Pfam" id="PF00642">
    <property type="entry name" value="zf-CCCH"/>
    <property type="match status" value="1"/>
</dbReference>
<evidence type="ECO:0000313" key="7">
    <source>
        <dbReference type="Proteomes" id="UP000192257"/>
    </source>
</evidence>
<dbReference type="GO" id="GO:0051252">
    <property type="term" value="P:regulation of RNA metabolic process"/>
    <property type="evidence" value="ECO:0007669"/>
    <property type="project" value="UniProtKB-ARBA"/>
</dbReference>
<dbReference type="OrthoDB" id="410307at2759"/>
<dbReference type="SUPFAM" id="SSF90229">
    <property type="entry name" value="CCCH zinc finger"/>
    <property type="match status" value="1"/>
</dbReference>
<evidence type="ECO:0000256" key="2">
    <source>
        <dbReference type="ARBA" id="ARBA00022771"/>
    </source>
</evidence>
<dbReference type="GeneID" id="39986209"/>
<sequence>MPKANKHAEVKPSKFRTALCEFYLRQEECPFGTRCAFAHGEHELQTEERNVELLRATGLQRLDGAPLPSQSLCSATSAESSLLAVLPAITSHPRRRPVIVSLPYWGDSPAVGCEQHEVESNTTFRPSPSVVSRSHAHRGRCCNSFSATCSTEAPLMYRHNPYGLSNQYL</sequence>
<dbReference type="VEuPathDB" id="TriTrypDB:TM35_000181160"/>
<dbReference type="AlphaFoldDB" id="A0A1X0NV29"/>
<dbReference type="InterPro" id="IPR000571">
    <property type="entry name" value="Znf_CCCH"/>
</dbReference>
<dbReference type="Proteomes" id="UP000192257">
    <property type="component" value="Unassembled WGS sequence"/>
</dbReference>
<dbReference type="SMART" id="SM00356">
    <property type="entry name" value="ZnF_C3H1"/>
    <property type="match status" value="1"/>
</dbReference>
<evidence type="ECO:0000256" key="3">
    <source>
        <dbReference type="ARBA" id="ARBA00022833"/>
    </source>
</evidence>